<dbReference type="EMBL" id="ML208262">
    <property type="protein sequence ID" value="TFK75575.1"/>
    <property type="molecule type" value="Genomic_DNA"/>
</dbReference>
<evidence type="ECO:0000313" key="2">
    <source>
        <dbReference type="Proteomes" id="UP000308600"/>
    </source>
</evidence>
<keyword evidence="2" id="KW-1185">Reference proteome</keyword>
<reference evidence="1 2" key="1">
    <citation type="journal article" date="2019" name="Nat. Ecol. Evol.">
        <title>Megaphylogeny resolves global patterns of mushroom evolution.</title>
        <authorList>
            <person name="Varga T."/>
            <person name="Krizsan K."/>
            <person name="Foldi C."/>
            <person name="Dima B."/>
            <person name="Sanchez-Garcia M."/>
            <person name="Sanchez-Ramirez S."/>
            <person name="Szollosi G.J."/>
            <person name="Szarkandi J.G."/>
            <person name="Papp V."/>
            <person name="Albert L."/>
            <person name="Andreopoulos W."/>
            <person name="Angelini C."/>
            <person name="Antonin V."/>
            <person name="Barry K.W."/>
            <person name="Bougher N.L."/>
            <person name="Buchanan P."/>
            <person name="Buyck B."/>
            <person name="Bense V."/>
            <person name="Catcheside P."/>
            <person name="Chovatia M."/>
            <person name="Cooper J."/>
            <person name="Damon W."/>
            <person name="Desjardin D."/>
            <person name="Finy P."/>
            <person name="Geml J."/>
            <person name="Haridas S."/>
            <person name="Hughes K."/>
            <person name="Justo A."/>
            <person name="Karasinski D."/>
            <person name="Kautmanova I."/>
            <person name="Kiss B."/>
            <person name="Kocsube S."/>
            <person name="Kotiranta H."/>
            <person name="LaButti K.M."/>
            <person name="Lechner B.E."/>
            <person name="Liimatainen K."/>
            <person name="Lipzen A."/>
            <person name="Lukacs Z."/>
            <person name="Mihaltcheva S."/>
            <person name="Morgado L.N."/>
            <person name="Niskanen T."/>
            <person name="Noordeloos M.E."/>
            <person name="Ohm R.A."/>
            <person name="Ortiz-Santana B."/>
            <person name="Ovrebo C."/>
            <person name="Racz N."/>
            <person name="Riley R."/>
            <person name="Savchenko A."/>
            <person name="Shiryaev A."/>
            <person name="Soop K."/>
            <person name="Spirin V."/>
            <person name="Szebenyi C."/>
            <person name="Tomsovsky M."/>
            <person name="Tulloss R.E."/>
            <person name="Uehling J."/>
            <person name="Grigoriev I.V."/>
            <person name="Vagvolgyi C."/>
            <person name="Papp T."/>
            <person name="Martin F.M."/>
            <person name="Miettinen O."/>
            <person name="Hibbett D.S."/>
            <person name="Nagy L.G."/>
        </authorList>
    </citation>
    <scope>NUCLEOTIDE SEQUENCE [LARGE SCALE GENOMIC DNA]</scope>
    <source>
        <strain evidence="1 2">NL-1719</strain>
    </source>
</reference>
<proteinExistence type="predicted"/>
<sequence length="480" mass="52532">TKLPYFQLFIIFLIMFAEPVTCTVIYPFINQLIRETGVTGGDETRTGYFAGVIESVFFVTEALTVFQWGRASDRYGRKPILVLGPLGLALAMLGFGFSKSFWPLVAFRCFQGAFNGNIGVSKTVMAELTDETNKAEVFVVMPLVWSVALSVGPALGGLLASPAVRWPDTFGRIELFRTYPYLLACGSAGLVAFVSYLLAQFGLKETLPSIVARDERLRVDSERAPLLSTASEPDYGAIPASLDSPLLSRTPSESNYTEDSQSSSSSSDDQPLPFRALLIPRVLIPLSNYLFLCFTDMSIAVLRPLMLSTSIEYGGIGFNPYQIGSIMALWGVFNTIAQLGFAAKAIRRFGNKKVFIASYASSLIILLTFPLMSWLAARAGRADRWVWLVVVVHFGFTILTYTCYGCIHIFIMDSAPTKGSLGATNALSQMLGNVVRSLAPTVASSLFSISIQKHLAGGFLVYWILIAITLVGVRYSFRLP</sequence>
<accession>A0ACD3BCK9</accession>
<evidence type="ECO:0000313" key="1">
    <source>
        <dbReference type="EMBL" id="TFK75575.1"/>
    </source>
</evidence>
<organism evidence="1 2">
    <name type="scientific">Pluteus cervinus</name>
    <dbReference type="NCBI Taxonomy" id="181527"/>
    <lineage>
        <taxon>Eukaryota</taxon>
        <taxon>Fungi</taxon>
        <taxon>Dikarya</taxon>
        <taxon>Basidiomycota</taxon>
        <taxon>Agaricomycotina</taxon>
        <taxon>Agaricomycetes</taxon>
        <taxon>Agaricomycetidae</taxon>
        <taxon>Agaricales</taxon>
        <taxon>Pluteineae</taxon>
        <taxon>Pluteaceae</taxon>
        <taxon>Pluteus</taxon>
    </lineage>
</organism>
<feature type="non-terminal residue" evidence="1">
    <location>
        <position position="1"/>
    </location>
</feature>
<name>A0ACD3BCK9_9AGAR</name>
<gene>
    <name evidence="1" type="ORF">BDN72DRAFT_727541</name>
</gene>
<feature type="non-terminal residue" evidence="1">
    <location>
        <position position="480"/>
    </location>
</feature>
<dbReference type="Proteomes" id="UP000308600">
    <property type="component" value="Unassembled WGS sequence"/>
</dbReference>
<protein>
    <submittedName>
        <fullName evidence="1">MFS general substrate transporter</fullName>
    </submittedName>
</protein>